<reference evidence="2 3" key="1">
    <citation type="submission" date="2024-02" db="EMBL/GenBank/DDBJ databases">
        <title>De novo assembly and annotation of 12 fungi associated with fruit tree decline syndrome in Ontario, Canada.</title>
        <authorList>
            <person name="Sulman M."/>
            <person name="Ellouze W."/>
            <person name="Ilyukhin E."/>
        </authorList>
    </citation>
    <scope>NUCLEOTIDE SEQUENCE [LARGE SCALE GENOMIC DNA]</scope>
    <source>
        <strain evidence="2 3">M97-236</strain>
    </source>
</reference>
<organism evidence="2 3">
    <name type="scientific">Nothophoma quercina</name>
    <dbReference type="NCBI Taxonomy" id="749835"/>
    <lineage>
        <taxon>Eukaryota</taxon>
        <taxon>Fungi</taxon>
        <taxon>Dikarya</taxon>
        <taxon>Ascomycota</taxon>
        <taxon>Pezizomycotina</taxon>
        <taxon>Dothideomycetes</taxon>
        <taxon>Pleosporomycetidae</taxon>
        <taxon>Pleosporales</taxon>
        <taxon>Pleosporineae</taxon>
        <taxon>Didymellaceae</taxon>
        <taxon>Nothophoma</taxon>
    </lineage>
</organism>
<keyword evidence="3" id="KW-1185">Reference proteome</keyword>
<evidence type="ECO:0000313" key="2">
    <source>
        <dbReference type="EMBL" id="KAL1608720.1"/>
    </source>
</evidence>
<proteinExistence type="predicted"/>
<feature type="region of interest" description="Disordered" evidence="1">
    <location>
        <begin position="280"/>
        <end position="300"/>
    </location>
</feature>
<comment type="caution">
    <text evidence="2">The sequence shown here is derived from an EMBL/GenBank/DDBJ whole genome shotgun (WGS) entry which is preliminary data.</text>
</comment>
<gene>
    <name evidence="2" type="ORF">SLS59_001910</name>
</gene>
<evidence type="ECO:0000256" key="1">
    <source>
        <dbReference type="SAM" id="MobiDB-lite"/>
    </source>
</evidence>
<dbReference type="Proteomes" id="UP001521222">
    <property type="component" value="Unassembled WGS sequence"/>
</dbReference>
<evidence type="ECO:0000313" key="3">
    <source>
        <dbReference type="Proteomes" id="UP001521222"/>
    </source>
</evidence>
<name>A0ABR3RWC7_9PLEO</name>
<feature type="compositionally biased region" description="Acidic residues" evidence="1">
    <location>
        <begin position="282"/>
        <end position="291"/>
    </location>
</feature>
<protein>
    <submittedName>
        <fullName evidence="2">Uncharacterized protein</fullName>
    </submittedName>
</protein>
<accession>A0ABR3RWC7</accession>
<dbReference type="EMBL" id="JAKIXB020000005">
    <property type="protein sequence ID" value="KAL1608720.1"/>
    <property type="molecule type" value="Genomic_DNA"/>
</dbReference>
<sequence length="300" mass="34822">MSPEKEKTTGKPKLSRTQLRGHGIDFIEKVSDIDELDDWLQPIGRAITRLQERIPKASRKIFNKQLKRFYLRGQDRDDARTEDWCLMPAKNSDYLQRENHTISAAEEHPLELASYGEASKAIQYCRSRNENESKWTQVLLEHVFWDFYKVNRGSSSSPCEQKLNGWELQQDVLWNEFPQWARLNPEMTRVTQPKPDLTYGFPIISPKDEVYKVFKGDHQVDGFTLPVLAELRTREKESLISAPTTALYNWAAKNNAKLLEAKDMMCFPWAIVEVKRGTPEPVTEDELEVNEAEARAHDLL</sequence>